<keyword evidence="3" id="KW-1185">Reference proteome</keyword>
<dbReference type="STRING" id="1043004.A0A074WLP2"/>
<organism evidence="2 3">
    <name type="scientific">Aureobasidium namibiae CBS 147.97</name>
    <dbReference type="NCBI Taxonomy" id="1043004"/>
    <lineage>
        <taxon>Eukaryota</taxon>
        <taxon>Fungi</taxon>
        <taxon>Dikarya</taxon>
        <taxon>Ascomycota</taxon>
        <taxon>Pezizomycotina</taxon>
        <taxon>Dothideomycetes</taxon>
        <taxon>Dothideomycetidae</taxon>
        <taxon>Dothideales</taxon>
        <taxon>Saccotheciaceae</taxon>
        <taxon>Aureobasidium</taxon>
    </lineage>
</organism>
<dbReference type="EMBL" id="KL584716">
    <property type="protein sequence ID" value="KEQ70687.1"/>
    <property type="molecule type" value="Genomic_DNA"/>
</dbReference>
<dbReference type="PANTHER" id="PTHR38790:SF8">
    <property type="entry name" value="F-BOX DOMAIN-CONTAINING PROTEIN"/>
    <property type="match status" value="1"/>
</dbReference>
<dbReference type="GeneID" id="25411633"/>
<protein>
    <recommendedName>
        <fullName evidence="1">DUF7730 domain-containing protein</fullName>
    </recommendedName>
</protein>
<reference evidence="2 3" key="1">
    <citation type="journal article" date="2014" name="BMC Genomics">
        <title>Genome sequencing of four Aureobasidium pullulans varieties: biotechnological potential, stress tolerance, and description of new species.</title>
        <authorList>
            <person name="Gostin Ar C."/>
            <person name="Ohm R.A."/>
            <person name="Kogej T."/>
            <person name="Sonjak S."/>
            <person name="Turk M."/>
            <person name="Zajc J."/>
            <person name="Zalar P."/>
            <person name="Grube M."/>
            <person name="Sun H."/>
            <person name="Han J."/>
            <person name="Sharma A."/>
            <person name="Chiniquy J."/>
            <person name="Ngan C.Y."/>
            <person name="Lipzen A."/>
            <person name="Barry K."/>
            <person name="Grigoriev I.V."/>
            <person name="Gunde-Cimerman N."/>
        </authorList>
    </citation>
    <scope>NUCLEOTIDE SEQUENCE [LARGE SCALE GENOMIC DNA]</scope>
    <source>
        <strain evidence="2 3">CBS 147.97</strain>
    </source>
</reference>
<name>A0A074WLP2_9PEZI</name>
<feature type="domain" description="DUF7730" evidence="1">
    <location>
        <begin position="83"/>
        <end position="281"/>
    </location>
</feature>
<dbReference type="OrthoDB" id="4757095at2759"/>
<evidence type="ECO:0000313" key="2">
    <source>
        <dbReference type="EMBL" id="KEQ70687.1"/>
    </source>
</evidence>
<dbReference type="InterPro" id="IPR056632">
    <property type="entry name" value="DUF7730"/>
</dbReference>
<dbReference type="PANTHER" id="PTHR38790">
    <property type="entry name" value="2EXR DOMAIN-CONTAINING PROTEIN-RELATED"/>
    <property type="match status" value="1"/>
</dbReference>
<dbReference type="Proteomes" id="UP000027730">
    <property type="component" value="Unassembled WGS sequence"/>
</dbReference>
<dbReference type="AlphaFoldDB" id="A0A074WLP2"/>
<dbReference type="RefSeq" id="XP_013424786.1">
    <property type="nucleotide sequence ID" value="XM_013569332.1"/>
</dbReference>
<sequence>MSTNARADEPLFGEEPDPELEPEQIVVRQDALVKKSTWKWPQFLHKLSLHGLFKDSQSSFVSEPDRDAIHGHEDVSLAPGMLRLPVEVRNQIYGHLFDKRLVIIRRHDDLPCRDGSPLLDAITEHREPERPKATRSIRIVMSSIKKTTRNVCRKVIHGGLSYDRIPGRKPQPIEGVDWETSLNSLLLTCRTIYHETAPILYGNTVFYFDDAQRLRSFLKAVSNRNLACITRLHVHVRTYGIPNEAENNRWEQKHIKCWTKIFATIAKKMTNLRVLRVALTVRCVTDALKYAFRPTRNNTDWKERASYMLMLRDLSDSTKLEDFTVSIRATDDFMQQYDHMSASMLYASFALANIYPLDWLEAKVKALHRSLFKRMHDGLEKAMLDVARGKDLEESFAAVAVATTEYIAYCMDSIGDMLIRDRESRV</sequence>
<dbReference type="HOGENOM" id="CLU_611078_0_0_1"/>
<evidence type="ECO:0000313" key="3">
    <source>
        <dbReference type="Proteomes" id="UP000027730"/>
    </source>
</evidence>
<accession>A0A074WLP2</accession>
<gene>
    <name evidence="2" type="ORF">M436DRAFT_52614</name>
</gene>
<proteinExistence type="predicted"/>
<dbReference type="Pfam" id="PF24864">
    <property type="entry name" value="DUF7730"/>
    <property type="match status" value="1"/>
</dbReference>
<evidence type="ECO:0000259" key="1">
    <source>
        <dbReference type="Pfam" id="PF24864"/>
    </source>
</evidence>